<accession>A0A1M5Q239</accession>
<name>A0A1M5Q239_9BRAD</name>
<reference evidence="2 3" key="1">
    <citation type="submission" date="2016-11" db="EMBL/GenBank/DDBJ databases">
        <authorList>
            <person name="Jaros S."/>
            <person name="Januszkiewicz K."/>
            <person name="Wedrychowicz H."/>
        </authorList>
    </citation>
    <scope>NUCLEOTIDE SEQUENCE [LARGE SCALE GENOMIC DNA]</scope>
    <source>
        <strain evidence="2 3">GAS242</strain>
    </source>
</reference>
<feature type="signal peptide" evidence="1">
    <location>
        <begin position="1"/>
        <end position="18"/>
    </location>
</feature>
<proteinExistence type="predicted"/>
<sequence>MKPLAVILSLAIAGIALSSGVTPAAANKMDGKCCASSDGGRSYRYRMAMWRATGSHPRTCGSYAASCVFWSNERGYGLQACQAAKAQCVWTGVYVGPYSGWRFAGMQRM</sequence>
<dbReference type="EMBL" id="LT670818">
    <property type="protein sequence ID" value="SHH08134.1"/>
    <property type="molecule type" value="Genomic_DNA"/>
</dbReference>
<keyword evidence="1" id="KW-0732">Signal</keyword>
<evidence type="ECO:0000256" key="1">
    <source>
        <dbReference type="SAM" id="SignalP"/>
    </source>
</evidence>
<dbReference type="AlphaFoldDB" id="A0A1M5Q239"/>
<protein>
    <submittedName>
        <fullName evidence="2">Uncharacterized protein</fullName>
    </submittedName>
</protein>
<evidence type="ECO:0000313" key="2">
    <source>
        <dbReference type="EMBL" id="SHH08134.1"/>
    </source>
</evidence>
<feature type="chain" id="PRO_5012386799" evidence="1">
    <location>
        <begin position="19"/>
        <end position="109"/>
    </location>
</feature>
<evidence type="ECO:0000313" key="3">
    <source>
        <dbReference type="Proteomes" id="UP000190675"/>
    </source>
</evidence>
<dbReference type="RefSeq" id="WP_079568745.1">
    <property type="nucleotide sequence ID" value="NZ_LT670818.1"/>
</dbReference>
<gene>
    <name evidence="2" type="ORF">SAMN05444169_5638</name>
</gene>
<dbReference type="Proteomes" id="UP000190675">
    <property type="component" value="Chromosome I"/>
</dbReference>
<organism evidence="2 3">
    <name type="scientific">Bradyrhizobium erythrophlei</name>
    <dbReference type="NCBI Taxonomy" id="1437360"/>
    <lineage>
        <taxon>Bacteria</taxon>
        <taxon>Pseudomonadati</taxon>
        <taxon>Pseudomonadota</taxon>
        <taxon>Alphaproteobacteria</taxon>
        <taxon>Hyphomicrobiales</taxon>
        <taxon>Nitrobacteraceae</taxon>
        <taxon>Bradyrhizobium</taxon>
    </lineage>
</organism>
<dbReference type="OrthoDB" id="8239475at2"/>